<dbReference type="SUPFAM" id="SSF52540">
    <property type="entry name" value="P-loop containing nucleoside triphosphate hydrolases"/>
    <property type="match status" value="1"/>
</dbReference>
<keyword evidence="6" id="KW-1185">Reference proteome</keyword>
<reference evidence="6" key="1">
    <citation type="journal article" date="2019" name="Int. J. Syst. Evol. Microbiol.">
        <title>The Global Catalogue of Microorganisms (GCM) 10K type strain sequencing project: providing services to taxonomists for standard genome sequencing and annotation.</title>
        <authorList>
            <consortium name="The Broad Institute Genomics Platform"/>
            <consortium name="The Broad Institute Genome Sequencing Center for Infectious Disease"/>
            <person name="Wu L."/>
            <person name="Ma J."/>
        </authorList>
    </citation>
    <scope>NUCLEOTIDE SEQUENCE [LARGE SCALE GENOMIC DNA]</scope>
    <source>
        <strain evidence="6">CGMCC 4.1469</strain>
    </source>
</reference>
<keyword evidence="3 5" id="KW-0067">ATP-binding</keyword>
<dbReference type="GO" id="GO:0005524">
    <property type="term" value="F:ATP binding"/>
    <property type="evidence" value="ECO:0007669"/>
    <property type="project" value="UniProtKB-KW"/>
</dbReference>
<dbReference type="InterPro" id="IPR027417">
    <property type="entry name" value="P-loop_NTPase"/>
</dbReference>
<keyword evidence="2" id="KW-0547">Nucleotide-binding</keyword>
<gene>
    <name evidence="5" type="ORF">ACFQDI_05745</name>
</gene>
<dbReference type="PANTHER" id="PTHR43023">
    <property type="entry name" value="PROTEIN TRIGALACTOSYLDIACYLGLYCEROL 3, CHLOROPLASTIC"/>
    <property type="match status" value="1"/>
</dbReference>
<dbReference type="InterPro" id="IPR003439">
    <property type="entry name" value="ABC_transporter-like_ATP-bd"/>
</dbReference>
<protein>
    <submittedName>
        <fullName evidence="5">ABC transporter ATP-binding protein</fullName>
    </submittedName>
</protein>
<accession>A0ABW0KNS2</accession>
<dbReference type="RefSeq" id="WP_377164348.1">
    <property type="nucleotide sequence ID" value="NZ_JBHSMQ010000002.1"/>
</dbReference>
<dbReference type="SMART" id="SM00382">
    <property type="entry name" value="AAA"/>
    <property type="match status" value="1"/>
</dbReference>
<organism evidence="5 6">
    <name type="scientific">Prosthecobacter fluviatilis</name>
    <dbReference type="NCBI Taxonomy" id="445931"/>
    <lineage>
        <taxon>Bacteria</taxon>
        <taxon>Pseudomonadati</taxon>
        <taxon>Verrucomicrobiota</taxon>
        <taxon>Verrucomicrobiia</taxon>
        <taxon>Verrucomicrobiales</taxon>
        <taxon>Verrucomicrobiaceae</taxon>
        <taxon>Prosthecobacter</taxon>
    </lineage>
</organism>
<evidence type="ECO:0000313" key="5">
    <source>
        <dbReference type="EMBL" id="MFC5454352.1"/>
    </source>
</evidence>
<dbReference type="PANTHER" id="PTHR43023:SF3">
    <property type="entry name" value="PROTEIN TRIGALACTOSYLDIACYLGLYCEROL 3, CHLOROPLASTIC"/>
    <property type="match status" value="1"/>
</dbReference>
<proteinExistence type="predicted"/>
<dbReference type="Pfam" id="PF00005">
    <property type="entry name" value="ABC_tran"/>
    <property type="match status" value="1"/>
</dbReference>
<keyword evidence="1" id="KW-0813">Transport</keyword>
<evidence type="ECO:0000256" key="2">
    <source>
        <dbReference type="ARBA" id="ARBA00022741"/>
    </source>
</evidence>
<dbReference type="InterPro" id="IPR003593">
    <property type="entry name" value="AAA+_ATPase"/>
</dbReference>
<sequence length="294" mass="31318">MHAVPPDPSGGEPIIEVDSLVRYFGRQKVLDGVSFKVYAGDTFIIMGGSGCGKSTLLRHLIGTEKPTSGSIKIFGQEITSMHPDAMHKLRGRYGMLFQSGALLQSLTVAENVALPLHEHTQLDAGLIDTVVKMKLEQVGLTGHGHKKPSEISGGMKKRAALARALALDPPLVFSDEPTAGLDPVMTAVVDELTQRLTQKIGATVVVVTHDMNSVFRIGTRIIMLGTGAHQGKILAAGTPAEIRAHPHPAVQQFINGDPQGHSGDDSGEVLYRDALLGLNDTGMYSRSAIHSSKP</sequence>
<name>A0ABW0KNS2_9BACT</name>
<dbReference type="EMBL" id="JBHSMQ010000002">
    <property type="protein sequence ID" value="MFC5454352.1"/>
    <property type="molecule type" value="Genomic_DNA"/>
</dbReference>
<dbReference type="Gene3D" id="3.40.50.300">
    <property type="entry name" value="P-loop containing nucleotide triphosphate hydrolases"/>
    <property type="match status" value="1"/>
</dbReference>
<dbReference type="PROSITE" id="PS00211">
    <property type="entry name" value="ABC_TRANSPORTER_1"/>
    <property type="match status" value="1"/>
</dbReference>
<dbReference type="InterPro" id="IPR017871">
    <property type="entry name" value="ABC_transporter-like_CS"/>
</dbReference>
<feature type="domain" description="ABC transporter" evidence="4">
    <location>
        <begin position="15"/>
        <end position="255"/>
    </location>
</feature>
<evidence type="ECO:0000256" key="3">
    <source>
        <dbReference type="ARBA" id="ARBA00022840"/>
    </source>
</evidence>
<evidence type="ECO:0000256" key="1">
    <source>
        <dbReference type="ARBA" id="ARBA00022448"/>
    </source>
</evidence>
<comment type="caution">
    <text evidence="5">The sequence shown here is derived from an EMBL/GenBank/DDBJ whole genome shotgun (WGS) entry which is preliminary data.</text>
</comment>
<dbReference type="PROSITE" id="PS50893">
    <property type="entry name" value="ABC_TRANSPORTER_2"/>
    <property type="match status" value="1"/>
</dbReference>
<evidence type="ECO:0000313" key="6">
    <source>
        <dbReference type="Proteomes" id="UP001596052"/>
    </source>
</evidence>
<dbReference type="Proteomes" id="UP001596052">
    <property type="component" value="Unassembled WGS sequence"/>
</dbReference>
<evidence type="ECO:0000259" key="4">
    <source>
        <dbReference type="PROSITE" id="PS50893"/>
    </source>
</evidence>